<protein>
    <submittedName>
        <fullName evidence="2">Uncharacterized protein</fullName>
    </submittedName>
</protein>
<proteinExistence type="predicted"/>
<dbReference type="Proteomes" id="UP000439903">
    <property type="component" value="Unassembled WGS sequence"/>
</dbReference>
<dbReference type="InterPro" id="IPR043504">
    <property type="entry name" value="Peptidase_S1_PA_chymotrypsin"/>
</dbReference>
<name>A0A8H4AXL0_GIGMA</name>
<dbReference type="EMBL" id="WTPW01000144">
    <property type="protein sequence ID" value="KAF0542327.1"/>
    <property type="molecule type" value="Genomic_DNA"/>
</dbReference>
<keyword evidence="1" id="KW-0812">Transmembrane</keyword>
<keyword evidence="1" id="KW-0472">Membrane</keyword>
<dbReference type="Gene3D" id="2.40.10.10">
    <property type="entry name" value="Trypsin-like serine proteases"/>
    <property type="match status" value="1"/>
</dbReference>
<keyword evidence="1" id="KW-1133">Transmembrane helix</keyword>
<gene>
    <name evidence="2" type="ORF">F8M41_004687</name>
</gene>
<keyword evidence="3" id="KW-1185">Reference proteome</keyword>
<reference evidence="2 3" key="1">
    <citation type="journal article" date="2019" name="Environ. Microbiol.">
        <title>At the nexus of three kingdoms: the genome of the mycorrhizal fungus Gigaspora margarita provides insights into plant, endobacterial and fungal interactions.</title>
        <authorList>
            <person name="Venice F."/>
            <person name="Ghignone S."/>
            <person name="Salvioli di Fossalunga A."/>
            <person name="Amselem J."/>
            <person name="Novero M."/>
            <person name="Xianan X."/>
            <person name="Sedzielewska Toro K."/>
            <person name="Morin E."/>
            <person name="Lipzen A."/>
            <person name="Grigoriev I.V."/>
            <person name="Henrissat B."/>
            <person name="Martin F.M."/>
            <person name="Bonfante P."/>
        </authorList>
    </citation>
    <scope>NUCLEOTIDE SEQUENCE [LARGE SCALE GENOMIC DNA]</scope>
    <source>
        <strain evidence="2 3">BEG34</strain>
    </source>
</reference>
<evidence type="ECO:0000313" key="3">
    <source>
        <dbReference type="Proteomes" id="UP000439903"/>
    </source>
</evidence>
<feature type="transmembrane region" description="Helical" evidence="1">
    <location>
        <begin position="123"/>
        <end position="144"/>
    </location>
</feature>
<evidence type="ECO:0000313" key="2">
    <source>
        <dbReference type="EMBL" id="KAF0542327.1"/>
    </source>
</evidence>
<organism evidence="2 3">
    <name type="scientific">Gigaspora margarita</name>
    <dbReference type="NCBI Taxonomy" id="4874"/>
    <lineage>
        <taxon>Eukaryota</taxon>
        <taxon>Fungi</taxon>
        <taxon>Fungi incertae sedis</taxon>
        <taxon>Mucoromycota</taxon>
        <taxon>Glomeromycotina</taxon>
        <taxon>Glomeromycetes</taxon>
        <taxon>Diversisporales</taxon>
        <taxon>Gigasporaceae</taxon>
        <taxon>Gigaspora</taxon>
    </lineage>
</organism>
<dbReference type="AlphaFoldDB" id="A0A8H4AXL0"/>
<accession>A0A8H4AXL0</accession>
<evidence type="ECO:0000256" key="1">
    <source>
        <dbReference type="SAM" id="Phobius"/>
    </source>
</evidence>
<sequence length="192" mass="21795">MDYIGLKFNNIVIVAYKELLHEPNTALFINHAEIYYLVFIFFNLTNNANFHPNMKLKKKDDIVIRVLAGDGIDCDNGTHRQFCSVGFLAKDDKNFNYIGIAEHCYLGKSAFYNLDPWNSTTPIFLGQLVMNNLGLLGFGLIIILRKNIIPILNIRNTGSGQYPKLLIEDDIAVSSNSAYLCLSAYIHMLIWL</sequence>
<comment type="caution">
    <text evidence="2">The sequence shown here is derived from an EMBL/GenBank/DDBJ whole genome shotgun (WGS) entry which is preliminary data.</text>
</comment>